<dbReference type="InterPro" id="IPR018247">
    <property type="entry name" value="EF_Hand_1_Ca_BS"/>
</dbReference>
<dbReference type="AlphaFoldDB" id="A0A382QP08"/>
<dbReference type="Gene3D" id="1.10.1330.10">
    <property type="entry name" value="Dockerin domain"/>
    <property type="match status" value="1"/>
</dbReference>
<proteinExistence type="predicted"/>
<dbReference type="SUPFAM" id="SSF63446">
    <property type="entry name" value="Type I dockerin domain"/>
    <property type="match status" value="1"/>
</dbReference>
<protein>
    <recommendedName>
        <fullName evidence="1">Dockerin domain-containing protein</fullName>
    </recommendedName>
</protein>
<gene>
    <name evidence="2" type="ORF">METZ01_LOCUS340030</name>
</gene>
<name>A0A382QP08_9ZZZZ</name>
<dbReference type="InterPro" id="IPR002105">
    <property type="entry name" value="Dockerin_1_rpt"/>
</dbReference>
<dbReference type="PROSITE" id="PS51766">
    <property type="entry name" value="DOCKERIN"/>
    <property type="match status" value="1"/>
</dbReference>
<feature type="domain" description="Dockerin" evidence="1">
    <location>
        <begin position="256"/>
        <end position="319"/>
    </location>
</feature>
<dbReference type="GO" id="GO:0000272">
    <property type="term" value="P:polysaccharide catabolic process"/>
    <property type="evidence" value="ECO:0007669"/>
    <property type="project" value="InterPro"/>
</dbReference>
<organism evidence="2">
    <name type="scientific">marine metagenome</name>
    <dbReference type="NCBI Taxonomy" id="408172"/>
    <lineage>
        <taxon>unclassified sequences</taxon>
        <taxon>metagenomes</taxon>
        <taxon>ecological metagenomes</taxon>
    </lineage>
</organism>
<evidence type="ECO:0000313" key="2">
    <source>
        <dbReference type="EMBL" id="SVC87176.1"/>
    </source>
</evidence>
<feature type="non-terminal residue" evidence="2">
    <location>
        <position position="1"/>
    </location>
</feature>
<dbReference type="CDD" id="cd14256">
    <property type="entry name" value="Dockerin_I"/>
    <property type="match status" value="1"/>
</dbReference>
<dbReference type="InterPro" id="IPR036439">
    <property type="entry name" value="Dockerin_dom_sf"/>
</dbReference>
<dbReference type="Pfam" id="PF00404">
    <property type="entry name" value="Dockerin_1"/>
    <property type="match status" value="1"/>
</dbReference>
<dbReference type="PROSITE" id="PS00018">
    <property type="entry name" value="EF_HAND_1"/>
    <property type="match status" value="1"/>
</dbReference>
<dbReference type="Pfam" id="PF20773">
    <property type="entry name" value="InhA-like_MAM"/>
    <property type="match status" value="1"/>
</dbReference>
<dbReference type="EMBL" id="UINC01115850">
    <property type="protein sequence ID" value="SVC87176.1"/>
    <property type="molecule type" value="Genomic_DNA"/>
</dbReference>
<evidence type="ECO:0000259" key="1">
    <source>
        <dbReference type="PROSITE" id="PS51766"/>
    </source>
</evidence>
<sequence length="319" mass="35545">SLVIQNRGLNNSNGSVTLGITPLNSYSSLSVDNITIATLPARSSDTTDILLSVSSEIENGTKGGLIISLHDSSSFNRLDTVSIIFGDHEEIFYDGAENGMIEWSEDDNWGTIFDASEGLSSITDSPVGNYIGDWGTSKTQLSRIINFSGIFYPFITFDAKWDIEQSYDFVQFQASTDGVNWTPLTGNYTSIGSGSGVQTTGEPIYDGLQEDWINETIDLSFYTNKPRVWFRFALKSDGAIEEDGFYFDNFYIHGYSRFMKGDINQDNSINIYDLIMLIEFVILGNTLPDHIFPLADINFDNSINSDDIVSLLYLIMNSY</sequence>
<dbReference type="GO" id="GO:0004553">
    <property type="term" value="F:hydrolase activity, hydrolyzing O-glycosyl compounds"/>
    <property type="evidence" value="ECO:0007669"/>
    <property type="project" value="InterPro"/>
</dbReference>
<reference evidence="2" key="1">
    <citation type="submission" date="2018-05" db="EMBL/GenBank/DDBJ databases">
        <authorList>
            <person name="Lanie J.A."/>
            <person name="Ng W.-L."/>
            <person name="Kazmierczak K.M."/>
            <person name="Andrzejewski T.M."/>
            <person name="Davidsen T.M."/>
            <person name="Wayne K.J."/>
            <person name="Tettelin H."/>
            <person name="Glass J.I."/>
            <person name="Rusch D."/>
            <person name="Podicherti R."/>
            <person name="Tsui H.-C.T."/>
            <person name="Winkler M.E."/>
        </authorList>
    </citation>
    <scope>NUCLEOTIDE SEQUENCE</scope>
</reference>
<dbReference type="Gene3D" id="2.60.120.260">
    <property type="entry name" value="Galactose-binding domain-like"/>
    <property type="match status" value="1"/>
</dbReference>
<dbReference type="InterPro" id="IPR016134">
    <property type="entry name" value="Dockerin_dom"/>
</dbReference>
<accession>A0A382QP08</accession>